<comment type="caution">
    <text evidence="11">The sequence shown here is derived from an EMBL/GenBank/DDBJ whole genome shotgun (WGS) entry which is preliminary data.</text>
</comment>
<protein>
    <recommendedName>
        <fullName evidence="9">TRAP transporter small permease protein</fullName>
    </recommendedName>
</protein>
<feature type="transmembrane region" description="Helical" evidence="9">
    <location>
        <begin position="80"/>
        <end position="104"/>
    </location>
</feature>
<evidence type="ECO:0000313" key="11">
    <source>
        <dbReference type="EMBL" id="TKW68747.1"/>
    </source>
</evidence>
<comment type="subcellular location">
    <subcellularLocation>
        <location evidence="1 9">Cell inner membrane</location>
        <topology evidence="1 9">Multi-pass membrane protein</topology>
    </subcellularLocation>
</comment>
<sequence length="152" mass="16797">MKRLLELLCVLLLLVLILVPFAQVVMRDLFGRPIIGAEELTRFLLICCVFVAYPLVVASGENIVMSEIQDSLPQRLRRIVIRVIAVCSIIACAFVAVVVAFNISDNLRNATPTLKIPFWLFLGATLFGFAGAAILHLFHLRKPPGPKIDVVS</sequence>
<keyword evidence="5 9" id="KW-0812">Transmembrane</keyword>
<name>A0A533IE50_PARDE</name>
<gene>
    <name evidence="11" type="ORF">DI616_01780</name>
</gene>
<accession>A0A533IE50</accession>
<evidence type="ECO:0000256" key="6">
    <source>
        <dbReference type="ARBA" id="ARBA00022989"/>
    </source>
</evidence>
<dbReference type="GO" id="GO:0022857">
    <property type="term" value="F:transmembrane transporter activity"/>
    <property type="evidence" value="ECO:0007669"/>
    <property type="project" value="UniProtKB-UniRule"/>
</dbReference>
<evidence type="ECO:0000256" key="2">
    <source>
        <dbReference type="ARBA" id="ARBA00022448"/>
    </source>
</evidence>
<feature type="domain" description="Tripartite ATP-independent periplasmic transporters DctQ component" evidence="10">
    <location>
        <begin position="16"/>
        <end position="137"/>
    </location>
</feature>
<dbReference type="EMBL" id="VAFL01000001">
    <property type="protein sequence ID" value="TKW68747.1"/>
    <property type="molecule type" value="Genomic_DNA"/>
</dbReference>
<feature type="transmembrane region" description="Helical" evidence="9">
    <location>
        <begin position="43"/>
        <end position="60"/>
    </location>
</feature>
<comment type="subunit">
    <text evidence="9">The complex comprises the extracytoplasmic solute receptor protein and the two transmembrane proteins.</text>
</comment>
<dbReference type="PANTHER" id="PTHR35011">
    <property type="entry name" value="2,3-DIKETO-L-GULONATE TRAP TRANSPORTER SMALL PERMEASE PROTEIN YIAM"/>
    <property type="match status" value="1"/>
</dbReference>
<evidence type="ECO:0000256" key="8">
    <source>
        <dbReference type="ARBA" id="ARBA00038436"/>
    </source>
</evidence>
<dbReference type="Proteomes" id="UP000315344">
    <property type="component" value="Unassembled WGS sequence"/>
</dbReference>
<comment type="caution">
    <text evidence="9">Lacks conserved residue(s) required for the propagation of feature annotation.</text>
</comment>
<evidence type="ECO:0000256" key="1">
    <source>
        <dbReference type="ARBA" id="ARBA00004429"/>
    </source>
</evidence>
<proteinExistence type="inferred from homology"/>
<reference evidence="11 12" key="1">
    <citation type="journal article" date="2017" name="Nat. Commun.">
        <title>In situ click chemistry generation of cyclooxygenase-2 inhibitors.</title>
        <authorList>
            <person name="Bhardwaj A."/>
            <person name="Kaur J."/>
            <person name="Wuest M."/>
            <person name="Wuest F."/>
        </authorList>
    </citation>
    <scope>NUCLEOTIDE SEQUENCE [LARGE SCALE GENOMIC DNA]</scope>
    <source>
        <strain evidence="11">S2_012_000_R3_94</strain>
    </source>
</reference>
<dbReference type="AlphaFoldDB" id="A0A533IE50"/>
<dbReference type="InterPro" id="IPR055348">
    <property type="entry name" value="DctQ"/>
</dbReference>
<evidence type="ECO:0000256" key="7">
    <source>
        <dbReference type="ARBA" id="ARBA00023136"/>
    </source>
</evidence>
<keyword evidence="6 9" id="KW-1133">Transmembrane helix</keyword>
<evidence type="ECO:0000256" key="5">
    <source>
        <dbReference type="ARBA" id="ARBA00022692"/>
    </source>
</evidence>
<evidence type="ECO:0000256" key="3">
    <source>
        <dbReference type="ARBA" id="ARBA00022475"/>
    </source>
</evidence>
<keyword evidence="7 9" id="KW-0472">Membrane</keyword>
<dbReference type="PANTHER" id="PTHR35011:SF2">
    <property type="entry name" value="2,3-DIKETO-L-GULONATE TRAP TRANSPORTER SMALL PERMEASE PROTEIN YIAM"/>
    <property type="match status" value="1"/>
</dbReference>
<keyword evidence="4 9" id="KW-0997">Cell inner membrane</keyword>
<keyword evidence="2 9" id="KW-0813">Transport</keyword>
<keyword evidence="3" id="KW-1003">Cell membrane</keyword>
<evidence type="ECO:0000259" key="10">
    <source>
        <dbReference type="Pfam" id="PF04290"/>
    </source>
</evidence>
<dbReference type="InterPro" id="IPR007387">
    <property type="entry name" value="TRAP_DctQ"/>
</dbReference>
<dbReference type="GO" id="GO:0015740">
    <property type="term" value="P:C4-dicarboxylate transport"/>
    <property type="evidence" value="ECO:0007669"/>
    <property type="project" value="TreeGrafter"/>
</dbReference>
<comment type="similarity">
    <text evidence="8 9">Belongs to the TRAP transporter small permease family.</text>
</comment>
<evidence type="ECO:0000256" key="9">
    <source>
        <dbReference type="RuleBase" id="RU369079"/>
    </source>
</evidence>
<dbReference type="GO" id="GO:0005886">
    <property type="term" value="C:plasma membrane"/>
    <property type="evidence" value="ECO:0007669"/>
    <property type="project" value="UniProtKB-SubCell"/>
</dbReference>
<evidence type="ECO:0000256" key="4">
    <source>
        <dbReference type="ARBA" id="ARBA00022519"/>
    </source>
</evidence>
<comment type="function">
    <text evidence="9">Part of the tripartite ATP-independent periplasmic (TRAP) transport system.</text>
</comment>
<feature type="transmembrane region" description="Helical" evidence="9">
    <location>
        <begin position="116"/>
        <end position="138"/>
    </location>
</feature>
<evidence type="ECO:0000313" key="12">
    <source>
        <dbReference type="Proteomes" id="UP000315344"/>
    </source>
</evidence>
<dbReference type="Pfam" id="PF04290">
    <property type="entry name" value="DctQ"/>
    <property type="match status" value="1"/>
</dbReference>
<organism evidence="11 12">
    <name type="scientific">Paracoccus denitrificans</name>
    <dbReference type="NCBI Taxonomy" id="266"/>
    <lineage>
        <taxon>Bacteria</taxon>
        <taxon>Pseudomonadati</taxon>
        <taxon>Pseudomonadota</taxon>
        <taxon>Alphaproteobacteria</taxon>
        <taxon>Rhodobacterales</taxon>
        <taxon>Paracoccaceae</taxon>
        <taxon>Paracoccus</taxon>
    </lineage>
</organism>